<evidence type="ECO:0000256" key="3">
    <source>
        <dbReference type="ARBA" id="ARBA00022989"/>
    </source>
</evidence>
<dbReference type="InterPro" id="IPR023352">
    <property type="entry name" value="MAPEG-like_dom_sf"/>
</dbReference>
<gene>
    <name evidence="6" type="primary">yecN</name>
    <name evidence="6" type="ORF">OCA8868_01587</name>
</gene>
<evidence type="ECO:0000256" key="2">
    <source>
        <dbReference type="ARBA" id="ARBA00022692"/>
    </source>
</evidence>
<evidence type="ECO:0000256" key="4">
    <source>
        <dbReference type="ARBA" id="ARBA00023136"/>
    </source>
</evidence>
<dbReference type="InterPro" id="IPR001129">
    <property type="entry name" value="Membr-assoc_MAPEG"/>
</dbReference>
<keyword evidence="7" id="KW-1185">Reference proteome</keyword>
<keyword evidence="2 5" id="KW-0812">Transmembrane</keyword>
<accession>A0A238K5V2</accession>
<feature type="transmembrane region" description="Helical" evidence="5">
    <location>
        <begin position="104"/>
        <end position="127"/>
    </location>
</feature>
<protein>
    <submittedName>
        <fullName evidence="6">Inner membrane protein YecN</fullName>
    </submittedName>
</protein>
<comment type="subcellular location">
    <subcellularLocation>
        <location evidence="1">Membrane</location>
    </subcellularLocation>
</comment>
<dbReference type="EMBL" id="FXYD01000002">
    <property type="protein sequence ID" value="SMX37847.1"/>
    <property type="molecule type" value="Genomic_DNA"/>
</dbReference>
<dbReference type="Pfam" id="PF01124">
    <property type="entry name" value="MAPEG"/>
    <property type="match status" value="1"/>
</dbReference>
<proteinExistence type="predicted"/>
<dbReference type="Gene3D" id="1.20.120.550">
    <property type="entry name" value="Membrane associated eicosanoid/glutathione metabolism-like domain"/>
    <property type="match status" value="1"/>
</dbReference>
<dbReference type="SUPFAM" id="SSF161084">
    <property type="entry name" value="MAPEG domain-like"/>
    <property type="match status" value="1"/>
</dbReference>
<dbReference type="PANTHER" id="PTHR35814:SF1">
    <property type="entry name" value="GLUTATHIONE S-TRANSFERASE-RELATED"/>
    <property type="match status" value="1"/>
</dbReference>
<dbReference type="PANTHER" id="PTHR35814">
    <property type="match status" value="1"/>
</dbReference>
<dbReference type="Proteomes" id="UP000203464">
    <property type="component" value="Unassembled WGS sequence"/>
</dbReference>
<organism evidence="6 7">
    <name type="scientific">Octadecabacter ascidiaceicola</name>
    <dbReference type="NCBI Taxonomy" id="1655543"/>
    <lineage>
        <taxon>Bacteria</taxon>
        <taxon>Pseudomonadati</taxon>
        <taxon>Pseudomonadota</taxon>
        <taxon>Alphaproteobacteria</taxon>
        <taxon>Rhodobacterales</taxon>
        <taxon>Roseobacteraceae</taxon>
        <taxon>Octadecabacter</taxon>
    </lineage>
</organism>
<reference evidence="7" key="1">
    <citation type="submission" date="2017-05" db="EMBL/GenBank/DDBJ databases">
        <authorList>
            <person name="Rodrigo-Torres L."/>
            <person name="Arahal R. D."/>
            <person name="Lucena T."/>
        </authorList>
    </citation>
    <scope>NUCLEOTIDE SEQUENCE [LARGE SCALE GENOMIC DNA]</scope>
    <source>
        <strain evidence="7">CECT 8868</strain>
    </source>
</reference>
<evidence type="ECO:0000313" key="6">
    <source>
        <dbReference type="EMBL" id="SMX37847.1"/>
    </source>
</evidence>
<dbReference type="OrthoDB" id="7619858at2"/>
<keyword evidence="3 5" id="KW-1133">Transmembrane helix</keyword>
<feature type="transmembrane region" description="Helical" evidence="5">
    <location>
        <begin position="6"/>
        <end position="25"/>
    </location>
</feature>
<keyword evidence="4 5" id="KW-0472">Membrane</keyword>
<dbReference type="GO" id="GO:0016020">
    <property type="term" value="C:membrane"/>
    <property type="evidence" value="ECO:0007669"/>
    <property type="project" value="UniProtKB-SubCell"/>
</dbReference>
<evidence type="ECO:0000313" key="7">
    <source>
        <dbReference type="Proteomes" id="UP000203464"/>
    </source>
</evidence>
<evidence type="ECO:0000256" key="5">
    <source>
        <dbReference type="SAM" id="Phobius"/>
    </source>
</evidence>
<name>A0A238K5V2_9RHOB</name>
<sequence length="128" mass="14136">MITGVYASAVALIFLTLSVRVILYRRKNQLGLGDHGDKSLMKRMRAQANCAEYAPFGLLLMALVELQDADPSAVHLIGATLLLGRIVHGYGFSTSPPIMLMRQAGMMLTFASYLVSVYCLLFFAFIWT</sequence>
<evidence type="ECO:0000256" key="1">
    <source>
        <dbReference type="ARBA" id="ARBA00004370"/>
    </source>
</evidence>
<dbReference type="RefSeq" id="WP_093995987.1">
    <property type="nucleotide sequence ID" value="NZ_FXYD01000002.1"/>
</dbReference>
<dbReference type="AlphaFoldDB" id="A0A238K5V2"/>